<keyword evidence="2" id="KW-1185">Reference proteome</keyword>
<evidence type="ECO:0000313" key="2">
    <source>
        <dbReference type="Proteomes" id="UP001174909"/>
    </source>
</evidence>
<comment type="caution">
    <text evidence="1">The sequence shown here is derived from an EMBL/GenBank/DDBJ whole genome shotgun (WGS) entry which is preliminary data.</text>
</comment>
<dbReference type="AlphaFoldDB" id="A0AA35R2K0"/>
<reference evidence="1" key="1">
    <citation type="submission" date="2023-03" db="EMBL/GenBank/DDBJ databases">
        <authorList>
            <person name="Steffen K."/>
            <person name="Cardenas P."/>
        </authorList>
    </citation>
    <scope>NUCLEOTIDE SEQUENCE</scope>
</reference>
<name>A0AA35R2K0_GEOBA</name>
<evidence type="ECO:0000313" key="1">
    <source>
        <dbReference type="EMBL" id="CAI8000444.1"/>
    </source>
</evidence>
<dbReference type="Proteomes" id="UP001174909">
    <property type="component" value="Unassembled WGS sequence"/>
</dbReference>
<sequence length="121" mass="13669">WSFSLRVSSARCCTSPTSCEQLGSCEDLAIGICLRSPDTPVEDRESCSVFFLTDNGSDIIDRQLTPADAFRVRIKNPMTNTDNCLLYRVILALLPLDIREGFRYLLESHLCQTLHRLTMIP</sequence>
<accession>A0AA35R2K0</accession>
<protein>
    <submittedName>
        <fullName evidence="1">Uncharacterized protein</fullName>
    </submittedName>
</protein>
<feature type="non-terminal residue" evidence="1">
    <location>
        <position position="121"/>
    </location>
</feature>
<dbReference type="EMBL" id="CASHTH010000402">
    <property type="protein sequence ID" value="CAI8000444.1"/>
    <property type="molecule type" value="Genomic_DNA"/>
</dbReference>
<organism evidence="1 2">
    <name type="scientific">Geodia barretti</name>
    <name type="common">Barrett's horny sponge</name>
    <dbReference type="NCBI Taxonomy" id="519541"/>
    <lineage>
        <taxon>Eukaryota</taxon>
        <taxon>Metazoa</taxon>
        <taxon>Porifera</taxon>
        <taxon>Demospongiae</taxon>
        <taxon>Heteroscleromorpha</taxon>
        <taxon>Tetractinellida</taxon>
        <taxon>Astrophorina</taxon>
        <taxon>Geodiidae</taxon>
        <taxon>Geodia</taxon>
    </lineage>
</organism>
<gene>
    <name evidence="1" type="ORF">GBAR_LOCUS2940</name>
</gene>
<proteinExistence type="predicted"/>